<protein>
    <submittedName>
        <fullName evidence="2">M15 family metallopeptidase</fullName>
    </submittedName>
</protein>
<evidence type="ECO:0000313" key="2">
    <source>
        <dbReference type="EMBL" id="QNO16126.1"/>
    </source>
</evidence>
<dbReference type="Pfam" id="PF13539">
    <property type="entry name" value="Peptidase_M15_4"/>
    <property type="match status" value="1"/>
</dbReference>
<dbReference type="Gene3D" id="3.30.1380.10">
    <property type="match status" value="1"/>
</dbReference>
<dbReference type="InterPro" id="IPR009045">
    <property type="entry name" value="Zn_M74/Hedgehog-like"/>
</dbReference>
<dbReference type="AlphaFoldDB" id="A0A7G9WBR4"/>
<keyword evidence="3" id="KW-1185">Reference proteome</keyword>
<dbReference type="InterPro" id="IPR039561">
    <property type="entry name" value="Peptidase_M15C"/>
</dbReference>
<dbReference type="SUPFAM" id="SSF55166">
    <property type="entry name" value="Hedgehog/DD-peptidase"/>
    <property type="match status" value="1"/>
</dbReference>
<dbReference type="KEGG" id="acae:HYG86_15790"/>
<feature type="domain" description="Peptidase M15C" evidence="1">
    <location>
        <begin position="173"/>
        <end position="251"/>
    </location>
</feature>
<dbReference type="Proteomes" id="UP000516160">
    <property type="component" value="Chromosome"/>
</dbReference>
<gene>
    <name evidence="2" type="ORF">HYG86_15790</name>
</gene>
<reference evidence="2 3" key="1">
    <citation type="submission" date="2020-07" db="EMBL/GenBank/DDBJ databases">
        <title>Alkalicella. sp. LB2 genome.</title>
        <authorList>
            <person name="Postec A."/>
            <person name="Quemeneur M."/>
        </authorList>
    </citation>
    <scope>NUCLEOTIDE SEQUENCE [LARGE SCALE GENOMIC DNA]</scope>
    <source>
        <strain evidence="2 3">LB2</strain>
    </source>
</reference>
<dbReference type="EMBL" id="CP058559">
    <property type="protein sequence ID" value="QNO16126.1"/>
    <property type="molecule type" value="Genomic_DNA"/>
</dbReference>
<dbReference type="GO" id="GO:0008233">
    <property type="term" value="F:peptidase activity"/>
    <property type="evidence" value="ECO:0007669"/>
    <property type="project" value="InterPro"/>
</dbReference>
<name>A0A7G9WBR4_ALKCA</name>
<evidence type="ECO:0000259" key="1">
    <source>
        <dbReference type="Pfam" id="PF13539"/>
    </source>
</evidence>
<proteinExistence type="predicted"/>
<dbReference type="RefSeq" id="WP_213166520.1">
    <property type="nucleotide sequence ID" value="NZ_CP058559.1"/>
</dbReference>
<accession>A0A7G9WBR4</accession>
<evidence type="ECO:0000313" key="3">
    <source>
        <dbReference type="Proteomes" id="UP000516160"/>
    </source>
</evidence>
<sequence length="257" mass="29819">MYLIKIFKRSILVSVILLLIWVFVDAVTTKDVYLLFLPKENEVIPNNKSQMEALHNEKDLENNGFTPVFEIMDLPNYIIDKITGVSWHEDAPVGLEDLSYLNLTYWDFDEQLQIGELIVHRKVAQEVVEIFQELYEAKYPIAKMRLIDEYYADDNLSMKDNNTSAFCYRVVEGTNVISTHSYGLAIDINPVQNPYIVGGKVLPIEGKEFLDRENVRKGMIVKGDPAYNAFKSRGWTWGGDWTRVKDYHHFQKDIDLN</sequence>
<organism evidence="2 3">
    <name type="scientific">Alkalicella caledoniensis</name>
    <dbReference type="NCBI Taxonomy" id="2731377"/>
    <lineage>
        <taxon>Bacteria</taxon>
        <taxon>Bacillati</taxon>
        <taxon>Bacillota</taxon>
        <taxon>Clostridia</taxon>
        <taxon>Eubacteriales</taxon>
        <taxon>Proteinivoracaceae</taxon>
        <taxon>Alkalicella</taxon>
    </lineage>
</organism>